<proteinExistence type="predicted"/>
<feature type="region of interest" description="Disordered" evidence="2">
    <location>
        <begin position="213"/>
        <end position="257"/>
    </location>
</feature>
<gene>
    <name evidence="3" type="primary">LOC107801236</name>
</gene>
<dbReference type="PaxDb" id="4097-A0A1S4AU35"/>
<sequence length="257" mass="28646">MGDLGSQNFRALELDRPYEGDDPFCGLFTGVEDAADSNDASDLFHGVQQALNQAVAAHREACSRSRVELRRYEVDLQRVTEERNALKLLLGKKREEIKDLCAKLIKAHQDQTDLSEQEKGLIQAWKTEELEARLASELAKAEKTKADADAFVAIYRADAEAAQSHAREVSDTARTRAHWISEFAKCQYRRETLEEIHARGFDLSKEITKARELEAGSLASDDDGDDDDDDDDDNDRSKSGSQSGEEPDGEKTAPVDN</sequence>
<feature type="coiled-coil region" evidence="1">
    <location>
        <begin position="62"/>
        <end position="96"/>
    </location>
</feature>
<evidence type="ECO:0000313" key="3">
    <source>
        <dbReference type="RefSeq" id="XP_016480008.1"/>
    </source>
</evidence>
<reference evidence="3" key="1">
    <citation type="submission" date="2025-08" db="UniProtKB">
        <authorList>
            <consortium name="RefSeq"/>
        </authorList>
    </citation>
    <scope>IDENTIFICATION</scope>
</reference>
<dbReference type="RefSeq" id="XP_016480008.1">
    <property type="nucleotide sequence ID" value="XM_016624522.1"/>
</dbReference>
<organism evidence="3">
    <name type="scientific">Nicotiana tabacum</name>
    <name type="common">Common tobacco</name>
    <dbReference type="NCBI Taxonomy" id="4097"/>
    <lineage>
        <taxon>Eukaryota</taxon>
        <taxon>Viridiplantae</taxon>
        <taxon>Streptophyta</taxon>
        <taxon>Embryophyta</taxon>
        <taxon>Tracheophyta</taxon>
        <taxon>Spermatophyta</taxon>
        <taxon>Magnoliopsida</taxon>
        <taxon>eudicotyledons</taxon>
        <taxon>Gunneridae</taxon>
        <taxon>Pentapetalae</taxon>
        <taxon>asterids</taxon>
        <taxon>lamiids</taxon>
        <taxon>Solanales</taxon>
        <taxon>Solanaceae</taxon>
        <taxon>Nicotianoideae</taxon>
        <taxon>Nicotianeae</taxon>
        <taxon>Nicotiana</taxon>
    </lineage>
</organism>
<accession>A0A1S4AU35</accession>
<name>A0A1S4AU35_TOBAC</name>
<dbReference type="OrthoDB" id="10453173at2759"/>
<protein>
    <submittedName>
        <fullName evidence="3">KNR4/SMI1 homolog</fullName>
    </submittedName>
</protein>
<feature type="compositionally biased region" description="Acidic residues" evidence="2">
    <location>
        <begin position="220"/>
        <end position="234"/>
    </location>
</feature>
<evidence type="ECO:0000256" key="2">
    <source>
        <dbReference type="SAM" id="MobiDB-lite"/>
    </source>
</evidence>
<keyword evidence="1" id="KW-0175">Coiled coil</keyword>
<evidence type="ECO:0000256" key="1">
    <source>
        <dbReference type="SAM" id="Coils"/>
    </source>
</evidence>
<dbReference type="AlphaFoldDB" id="A0A1S4AU35"/>
<dbReference type="KEGG" id="nta:107801236"/>